<dbReference type="AlphaFoldDB" id="A0A084W3I1"/>
<dbReference type="EMBL" id="ATLV01020038">
    <property type="status" value="NOT_ANNOTATED_CDS"/>
    <property type="molecule type" value="Genomic_DNA"/>
</dbReference>
<proteinExistence type="predicted"/>
<evidence type="ECO:0000313" key="2">
    <source>
        <dbReference type="EMBL" id="KFB44775.1"/>
    </source>
</evidence>
<dbReference type="EMBL" id="KE525292">
    <property type="protein sequence ID" value="KFB44775.1"/>
    <property type="molecule type" value="Genomic_DNA"/>
</dbReference>
<feature type="region of interest" description="Disordered" evidence="1">
    <location>
        <begin position="1"/>
        <end position="23"/>
    </location>
</feature>
<dbReference type="Proteomes" id="UP000030765">
    <property type="component" value="Unassembled WGS sequence"/>
</dbReference>
<name>A0A084W3I1_ANOSI</name>
<sequence>MVSDPKHETNNGDVWVHATPSGQTECPNVRVECRCRGNPSIQAPLREAAPVREPEEEEEEKGGDKRLPRTETVPTVGRPGDIK</sequence>
<reference evidence="2 4" key="1">
    <citation type="journal article" date="2014" name="BMC Genomics">
        <title>Genome sequence of Anopheles sinensis provides insight into genetics basis of mosquito competence for malaria parasites.</title>
        <authorList>
            <person name="Zhou D."/>
            <person name="Zhang D."/>
            <person name="Ding G."/>
            <person name="Shi L."/>
            <person name="Hou Q."/>
            <person name="Ye Y."/>
            <person name="Xu Y."/>
            <person name="Zhou H."/>
            <person name="Xiong C."/>
            <person name="Li S."/>
            <person name="Yu J."/>
            <person name="Hong S."/>
            <person name="Yu X."/>
            <person name="Zou P."/>
            <person name="Chen C."/>
            <person name="Chang X."/>
            <person name="Wang W."/>
            <person name="Lv Y."/>
            <person name="Sun Y."/>
            <person name="Ma L."/>
            <person name="Shen B."/>
            <person name="Zhu C."/>
        </authorList>
    </citation>
    <scope>NUCLEOTIDE SEQUENCE [LARGE SCALE GENOMIC DNA]</scope>
</reference>
<organism evidence="2">
    <name type="scientific">Anopheles sinensis</name>
    <name type="common">Mosquito</name>
    <dbReference type="NCBI Taxonomy" id="74873"/>
    <lineage>
        <taxon>Eukaryota</taxon>
        <taxon>Metazoa</taxon>
        <taxon>Ecdysozoa</taxon>
        <taxon>Arthropoda</taxon>
        <taxon>Hexapoda</taxon>
        <taxon>Insecta</taxon>
        <taxon>Pterygota</taxon>
        <taxon>Neoptera</taxon>
        <taxon>Endopterygota</taxon>
        <taxon>Diptera</taxon>
        <taxon>Nematocera</taxon>
        <taxon>Culicoidea</taxon>
        <taxon>Culicidae</taxon>
        <taxon>Anophelinae</taxon>
        <taxon>Anopheles</taxon>
    </lineage>
</organism>
<dbReference type="VEuPathDB" id="VectorBase:ASIC012680"/>
<accession>A0A084W3I1</accession>
<evidence type="ECO:0000313" key="4">
    <source>
        <dbReference type="Proteomes" id="UP000030765"/>
    </source>
</evidence>
<feature type="region of interest" description="Disordered" evidence="1">
    <location>
        <begin position="44"/>
        <end position="83"/>
    </location>
</feature>
<dbReference type="EnsemblMetazoa" id="ASIC012680-RA">
    <property type="protein sequence ID" value="ASIC012680-PA"/>
    <property type="gene ID" value="ASIC012680"/>
</dbReference>
<protein>
    <submittedName>
        <fullName evidence="2 3">Dpse\GA19239-PA-like protein</fullName>
    </submittedName>
</protein>
<reference evidence="3" key="2">
    <citation type="submission" date="2020-05" db="UniProtKB">
        <authorList>
            <consortium name="EnsemblMetazoa"/>
        </authorList>
    </citation>
    <scope>IDENTIFICATION</scope>
</reference>
<keyword evidence="4" id="KW-1185">Reference proteome</keyword>
<evidence type="ECO:0000256" key="1">
    <source>
        <dbReference type="SAM" id="MobiDB-lite"/>
    </source>
</evidence>
<gene>
    <name evidence="2" type="ORF">ZHAS_00012680</name>
</gene>
<evidence type="ECO:0000313" key="3">
    <source>
        <dbReference type="EnsemblMetazoa" id="ASIC012680-PA"/>
    </source>
</evidence>
<feature type="compositionally biased region" description="Basic and acidic residues" evidence="1">
    <location>
        <begin position="1"/>
        <end position="10"/>
    </location>
</feature>